<dbReference type="RefSeq" id="WP_077462821.1">
    <property type="nucleotide sequence ID" value="NZ_MLAA01000011.1"/>
</dbReference>
<organism evidence="1 2">
    <name type="scientific">Rodentibacter caecimuris</name>
    <dbReference type="NCBI Taxonomy" id="1796644"/>
    <lineage>
        <taxon>Bacteria</taxon>
        <taxon>Pseudomonadati</taxon>
        <taxon>Pseudomonadota</taxon>
        <taxon>Gammaproteobacteria</taxon>
        <taxon>Pasteurellales</taxon>
        <taxon>Pasteurellaceae</taxon>
        <taxon>Rodentibacter</taxon>
    </lineage>
</organism>
<dbReference type="Pfam" id="PF05159">
    <property type="entry name" value="Capsule_synth"/>
    <property type="match status" value="1"/>
</dbReference>
<proteinExistence type="predicted"/>
<name>A0ABX3KYW7_9PAST</name>
<accession>A0ABX3KYW7</accession>
<comment type="caution">
    <text evidence="1">The sequence shown here is derived from an EMBL/GenBank/DDBJ whole genome shotgun (WGS) entry which is preliminary data.</text>
</comment>
<sequence length="412" mass="48435">MNHNLDELIESSSRILLLQGPVGSFFTDFARWLKKQDKIVYKCNFNAGDDYFYRKSEGNVFYFQDKLVHFSNYLIQLCQHHQIDNIICFGDNRKYHKIAKSVSNRLNINFWVFEEGYFRPDYITFEKKGVNAFSPIPRNAEFFLSYTEKLPEAHVPQPLAKGFLPIAKCATQYYVAANLKAKHYPYYQNHKQFKLSYYIKLWVISGFKRIYYAIHDKSFAKRVQKGEFGNFFIIPLQVYNDSQVQVHADYSSVKDFLCDVLESFAHYSPLDTNLIVKHHPMDRGFIDYSDVIEAFCEKYPHMLNRIFYVHDVPMPVFLRYGKGMVTLNSTSGISALLHNMPVKTLGRANYDFVGLTHQGTLNEFWMKPEPPNPKLFAVYRQYHLNKTQINGSFYNKVLLPYKKQNRKKCGQK</sequence>
<dbReference type="CDD" id="cd16441">
    <property type="entry name" value="beta_Kdo_transferase_KpsS"/>
    <property type="match status" value="1"/>
</dbReference>
<evidence type="ECO:0000313" key="1">
    <source>
        <dbReference type="EMBL" id="OOF70445.1"/>
    </source>
</evidence>
<evidence type="ECO:0000313" key="2">
    <source>
        <dbReference type="Proteomes" id="UP000188820"/>
    </source>
</evidence>
<dbReference type="EMBL" id="MLAA01000011">
    <property type="protein sequence ID" value="OOF70445.1"/>
    <property type="molecule type" value="Genomic_DNA"/>
</dbReference>
<gene>
    <name evidence="1" type="ORF">BKG89_03575</name>
</gene>
<reference evidence="1 2" key="1">
    <citation type="submission" date="2016-10" db="EMBL/GenBank/DDBJ databases">
        <title>Rodentibacter gen. nov. and new species.</title>
        <authorList>
            <person name="Christensen H."/>
        </authorList>
    </citation>
    <scope>NUCLEOTIDE SEQUENCE [LARGE SCALE GENOMIC DNA]</scope>
    <source>
        <strain evidence="1 2">1998236014</strain>
    </source>
</reference>
<keyword evidence="2" id="KW-1185">Reference proteome</keyword>
<protein>
    <submittedName>
        <fullName evidence="1">Capsule biosynthesis protein</fullName>
    </submittedName>
</protein>
<dbReference type="Proteomes" id="UP000188820">
    <property type="component" value="Unassembled WGS sequence"/>
</dbReference>
<dbReference type="InterPro" id="IPR007833">
    <property type="entry name" value="Capsule_polysaccharide_synth"/>
</dbReference>